<sequence>MEPACCLCQTGITFHESLKDERQNSLLQALKVVSSSDSRKHAFNLLDMVCGSQSAFEIPLCKDCATRACNDMRRQLADLENECIKYDEALQDLVAKKNIATYDTESMKRKLQQLCVEEQELQEELKLLEEQEKKINNEVRELSKESMDVHDEGDFLYRELKSNHRKLLLLDEDKFALNTQAKYIGENLSTLTSTNVLDMTFFIWIQENYGTINGLRLGRLPHEVVEWNEINAAFGQVALLVLVLAERLGVTFTDYEIEPRGNHSHIRRISNGKITEYPLYGQGGWKPFGQIQLDHAIVGLINCFFLVEAKLREVHKNKDLLMYRMDGDRIIENDSPYRIKMQFNSEERWTKAMKLFLLNLKRAIGLVPALSGKSE</sequence>
<proteinExistence type="predicted"/>
<name>A0AC34RIL8_9BILA</name>
<protein>
    <submittedName>
        <fullName evidence="2">Uncharacterized protein</fullName>
    </submittedName>
</protein>
<organism evidence="1 2">
    <name type="scientific">Panagrolaimus sp. JU765</name>
    <dbReference type="NCBI Taxonomy" id="591449"/>
    <lineage>
        <taxon>Eukaryota</taxon>
        <taxon>Metazoa</taxon>
        <taxon>Ecdysozoa</taxon>
        <taxon>Nematoda</taxon>
        <taxon>Chromadorea</taxon>
        <taxon>Rhabditida</taxon>
        <taxon>Tylenchina</taxon>
        <taxon>Panagrolaimomorpha</taxon>
        <taxon>Panagrolaimoidea</taxon>
        <taxon>Panagrolaimidae</taxon>
        <taxon>Panagrolaimus</taxon>
    </lineage>
</organism>
<evidence type="ECO:0000313" key="1">
    <source>
        <dbReference type="Proteomes" id="UP000887576"/>
    </source>
</evidence>
<evidence type="ECO:0000313" key="2">
    <source>
        <dbReference type="WBParaSite" id="JU765_v2.g7250.t1"/>
    </source>
</evidence>
<reference evidence="2" key="1">
    <citation type="submission" date="2022-11" db="UniProtKB">
        <authorList>
            <consortium name="WormBaseParasite"/>
        </authorList>
    </citation>
    <scope>IDENTIFICATION</scope>
</reference>
<dbReference type="WBParaSite" id="JU765_v2.g7250.t1">
    <property type="protein sequence ID" value="JU765_v2.g7250.t1"/>
    <property type="gene ID" value="JU765_v2.g7250"/>
</dbReference>
<accession>A0AC34RIL8</accession>
<dbReference type="Proteomes" id="UP000887576">
    <property type="component" value="Unplaced"/>
</dbReference>